<evidence type="ECO:0000256" key="1">
    <source>
        <dbReference type="SAM" id="Phobius"/>
    </source>
</evidence>
<name>A0A1I4TR25_9HYPH</name>
<protein>
    <submittedName>
        <fullName evidence="2">Uncharacterized protein</fullName>
    </submittedName>
</protein>
<keyword evidence="3" id="KW-1185">Reference proteome</keyword>
<reference evidence="2 3" key="1">
    <citation type="submission" date="2017-12" db="EMBL/GenBank/DDBJ databases">
        <title>Anaerobic carbon monoxide metabolism by Pleomorphomonas carboxyditropha sp. nov., a new mesophilic hydrogenogenic carboxidotroph.</title>
        <authorList>
            <person name="Esquivel-Elizondo S."/>
            <person name="Krajmalnik-Brown R."/>
        </authorList>
    </citation>
    <scope>NUCLEOTIDE SEQUENCE [LARGE SCALE GENOMIC DNA]</scope>
    <source>
        <strain evidence="2 3">R5-392</strain>
    </source>
</reference>
<gene>
    <name evidence="2" type="ORF">CXZ10_17970</name>
</gene>
<evidence type="ECO:0000313" key="3">
    <source>
        <dbReference type="Proteomes" id="UP000233491"/>
    </source>
</evidence>
<keyword evidence="1" id="KW-0812">Transmembrane</keyword>
<proteinExistence type="predicted"/>
<keyword evidence="1" id="KW-1133">Transmembrane helix</keyword>
<accession>A0A1I4TR25</accession>
<dbReference type="AlphaFoldDB" id="A0A1I4TR25"/>
<dbReference type="EMBL" id="PJNW01000016">
    <property type="protein sequence ID" value="PKR87621.1"/>
    <property type="molecule type" value="Genomic_DNA"/>
</dbReference>
<organism evidence="2 3">
    <name type="scientific">Pleomorphomonas diazotrophica</name>
    <dbReference type="NCBI Taxonomy" id="1166257"/>
    <lineage>
        <taxon>Bacteria</taxon>
        <taxon>Pseudomonadati</taxon>
        <taxon>Pseudomonadota</taxon>
        <taxon>Alphaproteobacteria</taxon>
        <taxon>Hyphomicrobiales</taxon>
        <taxon>Pleomorphomonadaceae</taxon>
        <taxon>Pleomorphomonas</taxon>
    </lineage>
</organism>
<evidence type="ECO:0000313" key="2">
    <source>
        <dbReference type="EMBL" id="PKR87621.1"/>
    </source>
</evidence>
<comment type="caution">
    <text evidence="2">The sequence shown here is derived from an EMBL/GenBank/DDBJ whole genome shotgun (WGS) entry which is preliminary data.</text>
</comment>
<dbReference type="OrthoDB" id="8454695at2"/>
<sequence>MRRNQYQDAVLRELGAVHTRAFVAGHRLGGMRRHLEEVAAEPPLTGGLFTLPALLVLLSLTALVILLA</sequence>
<dbReference type="RefSeq" id="WP_101290748.1">
    <property type="nucleotide sequence ID" value="NZ_FOUQ01000006.1"/>
</dbReference>
<keyword evidence="1" id="KW-0472">Membrane</keyword>
<dbReference type="Proteomes" id="UP000233491">
    <property type="component" value="Unassembled WGS sequence"/>
</dbReference>
<feature type="transmembrane region" description="Helical" evidence="1">
    <location>
        <begin position="48"/>
        <end position="67"/>
    </location>
</feature>